<evidence type="ECO:0000256" key="3">
    <source>
        <dbReference type="ARBA" id="ARBA00022475"/>
    </source>
</evidence>
<accession>A0A5D4H2Y6</accession>
<dbReference type="Proteomes" id="UP000323258">
    <property type="component" value="Unassembled WGS sequence"/>
</dbReference>
<keyword evidence="4 7" id="KW-0812">Transmembrane</keyword>
<evidence type="ECO:0000256" key="4">
    <source>
        <dbReference type="ARBA" id="ARBA00022692"/>
    </source>
</evidence>
<dbReference type="EMBL" id="VSZS01000060">
    <property type="protein sequence ID" value="TYR33190.1"/>
    <property type="molecule type" value="Genomic_DNA"/>
</dbReference>
<feature type="domain" description="Tripartite ATP-independent periplasmic transporters DctQ component" evidence="8">
    <location>
        <begin position="43"/>
        <end position="180"/>
    </location>
</feature>
<gene>
    <name evidence="9" type="ORF">FY036_09055</name>
</gene>
<sequence>MHQQEEPAGAPPTDRRHVGPAARLWAALVDGMAALGTLMIGLLMAMICADIAARNMFGSSLPLISELGALTLVMIVFLQLGTTIRHNRLARIEFFLLWLERKSPRMLALVSGLWELAGVVVCALIAWSTLGILRRDIGSMDFIGVTGVMTAPTWPFRVLILAGIAVATIQFLIRALAQFRLAAAGGEQTR</sequence>
<protein>
    <recommendedName>
        <fullName evidence="7">TRAP transporter small permease protein</fullName>
    </recommendedName>
</protein>
<evidence type="ECO:0000256" key="1">
    <source>
        <dbReference type="ARBA" id="ARBA00004651"/>
    </source>
</evidence>
<dbReference type="GO" id="GO:0005886">
    <property type="term" value="C:plasma membrane"/>
    <property type="evidence" value="ECO:0007669"/>
    <property type="project" value="UniProtKB-SubCell"/>
</dbReference>
<evidence type="ECO:0000256" key="5">
    <source>
        <dbReference type="ARBA" id="ARBA00022989"/>
    </source>
</evidence>
<proteinExistence type="inferred from homology"/>
<feature type="transmembrane region" description="Helical" evidence="7">
    <location>
        <begin position="106"/>
        <end position="134"/>
    </location>
</feature>
<feature type="transmembrane region" description="Helical" evidence="7">
    <location>
        <begin position="154"/>
        <end position="173"/>
    </location>
</feature>
<comment type="caution">
    <text evidence="9">The sequence shown here is derived from an EMBL/GenBank/DDBJ whole genome shotgun (WGS) entry which is preliminary data.</text>
</comment>
<dbReference type="Pfam" id="PF04290">
    <property type="entry name" value="DctQ"/>
    <property type="match status" value="1"/>
</dbReference>
<keyword evidence="10" id="KW-1185">Reference proteome</keyword>
<keyword evidence="2 7" id="KW-0813">Transport</keyword>
<keyword evidence="6 7" id="KW-0472">Membrane</keyword>
<comment type="function">
    <text evidence="7">Part of the tripartite ATP-independent periplasmic (TRAP) transport system.</text>
</comment>
<evidence type="ECO:0000259" key="8">
    <source>
        <dbReference type="Pfam" id="PF04290"/>
    </source>
</evidence>
<feature type="transmembrane region" description="Helical" evidence="7">
    <location>
        <begin position="67"/>
        <end position="85"/>
    </location>
</feature>
<comment type="subcellular location">
    <subcellularLocation>
        <location evidence="7">Cell inner membrane</location>
        <topology evidence="7">Multi-pass membrane protein</topology>
    </subcellularLocation>
    <subcellularLocation>
        <location evidence="1">Cell membrane</location>
        <topology evidence="1">Multi-pass membrane protein</topology>
    </subcellularLocation>
</comment>
<dbReference type="GO" id="GO:0022857">
    <property type="term" value="F:transmembrane transporter activity"/>
    <property type="evidence" value="ECO:0007669"/>
    <property type="project" value="UniProtKB-UniRule"/>
</dbReference>
<feature type="transmembrane region" description="Helical" evidence="7">
    <location>
        <begin position="24"/>
        <end position="47"/>
    </location>
</feature>
<keyword evidence="3" id="KW-1003">Cell membrane</keyword>
<evidence type="ECO:0000256" key="2">
    <source>
        <dbReference type="ARBA" id="ARBA00022448"/>
    </source>
</evidence>
<comment type="subunit">
    <text evidence="7">The complex comprises the extracytoplasmic solute receptor protein and the two transmembrane proteins.</text>
</comment>
<dbReference type="InterPro" id="IPR055348">
    <property type="entry name" value="DctQ"/>
</dbReference>
<organism evidence="9 10">
    <name type="scientific">Neoaquamicrobium microcysteis</name>
    <dbReference type="NCBI Taxonomy" id="2682781"/>
    <lineage>
        <taxon>Bacteria</taxon>
        <taxon>Pseudomonadati</taxon>
        <taxon>Pseudomonadota</taxon>
        <taxon>Alphaproteobacteria</taxon>
        <taxon>Hyphomicrobiales</taxon>
        <taxon>Phyllobacteriaceae</taxon>
        <taxon>Neoaquamicrobium</taxon>
    </lineage>
</organism>
<evidence type="ECO:0000313" key="10">
    <source>
        <dbReference type="Proteomes" id="UP000323258"/>
    </source>
</evidence>
<name>A0A5D4H2Y6_9HYPH</name>
<dbReference type="OrthoDB" id="4250245at2"/>
<evidence type="ECO:0000256" key="7">
    <source>
        <dbReference type="RuleBase" id="RU369079"/>
    </source>
</evidence>
<keyword evidence="7" id="KW-0997">Cell inner membrane</keyword>
<reference evidence="9 10" key="1">
    <citation type="submission" date="2019-08" db="EMBL/GenBank/DDBJ databases">
        <authorList>
            <person name="Seo Y.L."/>
        </authorList>
    </citation>
    <scope>NUCLEOTIDE SEQUENCE [LARGE SCALE GENOMIC DNA]</scope>
    <source>
        <strain evidence="9 10">MaA-C15</strain>
    </source>
</reference>
<reference evidence="9 10" key="2">
    <citation type="submission" date="2019-09" db="EMBL/GenBank/DDBJ databases">
        <title>Mesorhizobium sp. MaA-C15 isolated from Microcystis aeruginosa.</title>
        <authorList>
            <person name="Jeong S.E."/>
            <person name="Jin H.M."/>
            <person name="Jeon C.O."/>
        </authorList>
    </citation>
    <scope>NUCLEOTIDE SEQUENCE [LARGE SCALE GENOMIC DNA]</scope>
    <source>
        <strain evidence="9 10">MaA-C15</strain>
    </source>
</reference>
<comment type="similarity">
    <text evidence="7">Belongs to the TRAP transporter small permease family.</text>
</comment>
<dbReference type="AlphaFoldDB" id="A0A5D4H2Y6"/>
<dbReference type="RefSeq" id="WP_148914389.1">
    <property type="nucleotide sequence ID" value="NZ_VSZS01000060.1"/>
</dbReference>
<keyword evidence="5 7" id="KW-1133">Transmembrane helix</keyword>
<evidence type="ECO:0000256" key="6">
    <source>
        <dbReference type="ARBA" id="ARBA00023136"/>
    </source>
</evidence>
<evidence type="ECO:0000313" key="9">
    <source>
        <dbReference type="EMBL" id="TYR33190.1"/>
    </source>
</evidence>